<proteinExistence type="predicted"/>
<name>A0A931DHZ6_9ACTN</name>
<gene>
    <name evidence="3" type="ORF">IW256_001398</name>
</gene>
<protein>
    <recommendedName>
        <fullName evidence="2">DUF397 domain-containing protein</fullName>
    </recommendedName>
</protein>
<evidence type="ECO:0000259" key="2">
    <source>
        <dbReference type="Pfam" id="PF04149"/>
    </source>
</evidence>
<keyword evidence="4" id="KW-1185">Reference proteome</keyword>
<feature type="domain" description="DUF397" evidence="2">
    <location>
        <begin position="9"/>
        <end position="62"/>
    </location>
</feature>
<accession>A0A931DHZ6</accession>
<reference evidence="3" key="1">
    <citation type="submission" date="2020-11" db="EMBL/GenBank/DDBJ databases">
        <title>Sequencing the genomes of 1000 actinobacteria strains.</title>
        <authorList>
            <person name="Klenk H.-P."/>
        </authorList>
    </citation>
    <scope>NUCLEOTIDE SEQUENCE</scope>
    <source>
        <strain evidence="3">DSM 43175</strain>
    </source>
</reference>
<dbReference type="InterPro" id="IPR007278">
    <property type="entry name" value="DUF397"/>
</dbReference>
<dbReference type="Pfam" id="PF04149">
    <property type="entry name" value="DUF397"/>
    <property type="match status" value="1"/>
</dbReference>
<evidence type="ECO:0000313" key="4">
    <source>
        <dbReference type="Proteomes" id="UP000614047"/>
    </source>
</evidence>
<feature type="region of interest" description="Disordered" evidence="1">
    <location>
        <begin position="1"/>
        <end position="20"/>
    </location>
</feature>
<dbReference type="AlphaFoldDB" id="A0A931DHZ6"/>
<dbReference type="Proteomes" id="UP000614047">
    <property type="component" value="Unassembled WGS sequence"/>
</dbReference>
<organism evidence="3 4">
    <name type="scientific">Actinomadura viridis</name>
    <dbReference type="NCBI Taxonomy" id="58110"/>
    <lineage>
        <taxon>Bacteria</taxon>
        <taxon>Bacillati</taxon>
        <taxon>Actinomycetota</taxon>
        <taxon>Actinomycetes</taxon>
        <taxon>Streptosporangiales</taxon>
        <taxon>Thermomonosporaceae</taxon>
        <taxon>Actinomadura</taxon>
    </lineage>
</organism>
<dbReference type="RefSeq" id="WP_231403688.1">
    <property type="nucleotide sequence ID" value="NZ_BAABES010000006.1"/>
</dbReference>
<evidence type="ECO:0000256" key="1">
    <source>
        <dbReference type="SAM" id="MobiDB-lite"/>
    </source>
</evidence>
<evidence type="ECO:0000313" key="3">
    <source>
        <dbReference type="EMBL" id="MBG6087285.1"/>
    </source>
</evidence>
<sequence length="68" mass="7226">MDTQSSSTLVWRKSGRSGTQGSACVEIAAFGPAIAARDSKDLDGPFLYLTVPAWKVLLADVKSGRLDL</sequence>
<comment type="caution">
    <text evidence="3">The sequence shown here is derived from an EMBL/GenBank/DDBJ whole genome shotgun (WGS) entry which is preliminary data.</text>
</comment>
<dbReference type="EMBL" id="JADOUA010000001">
    <property type="protein sequence ID" value="MBG6087285.1"/>
    <property type="molecule type" value="Genomic_DNA"/>
</dbReference>